<protein>
    <recommendedName>
        <fullName evidence="3">DUF309 domain-containing protein</fullName>
    </recommendedName>
</protein>
<name>A0A517S9L9_9PLAN</name>
<dbReference type="EMBL" id="CP036271">
    <property type="protein sequence ID" value="QDT52829.1"/>
    <property type="molecule type" value="Genomic_DNA"/>
</dbReference>
<dbReference type="Pfam" id="PF03745">
    <property type="entry name" value="DUF309"/>
    <property type="match status" value="1"/>
</dbReference>
<evidence type="ECO:0008006" key="3">
    <source>
        <dbReference type="Google" id="ProtNLM"/>
    </source>
</evidence>
<dbReference type="PANTHER" id="PTHR34796">
    <property type="entry name" value="EXPRESSED PROTEIN"/>
    <property type="match status" value="1"/>
</dbReference>
<dbReference type="InterPro" id="IPR023203">
    <property type="entry name" value="TTHA0068_sf"/>
</dbReference>
<dbReference type="KEGG" id="ccos:Pan44_08420"/>
<evidence type="ECO:0000313" key="1">
    <source>
        <dbReference type="EMBL" id="QDT52829.1"/>
    </source>
</evidence>
<dbReference type="Gene3D" id="1.10.3450.10">
    <property type="entry name" value="TTHA0068-like"/>
    <property type="match status" value="1"/>
</dbReference>
<dbReference type="SUPFAM" id="SSF140663">
    <property type="entry name" value="TTHA0068-like"/>
    <property type="match status" value="1"/>
</dbReference>
<dbReference type="OrthoDB" id="165483at2"/>
<dbReference type="PANTHER" id="PTHR34796:SF1">
    <property type="entry name" value="EXPRESSED PROTEIN"/>
    <property type="match status" value="1"/>
</dbReference>
<evidence type="ECO:0000313" key="2">
    <source>
        <dbReference type="Proteomes" id="UP000315700"/>
    </source>
</evidence>
<dbReference type="Proteomes" id="UP000315700">
    <property type="component" value="Chromosome"/>
</dbReference>
<dbReference type="InterPro" id="IPR005500">
    <property type="entry name" value="DUF309"/>
</dbReference>
<sequence>MQDDPRLIEAVRLFNRREFFACHDVLEEVWSETIGPGRDFYQGLIHAAVALHHFAEGNFGGARKMYFSAVRYLTASPPGQCFVDLPRLLADLRVAFAPLLAARDYPTGLSLHEEQIPVLHAATSMEVPA</sequence>
<keyword evidence="2" id="KW-1185">Reference proteome</keyword>
<accession>A0A517S9L9</accession>
<reference evidence="1 2" key="1">
    <citation type="submission" date="2019-02" db="EMBL/GenBank/DDBJ databases">
        <title>Deep-cultivation of Planctomycetes and their phenomic and genomic characterization uncovers novel biology.</title>
        <authorList>
            <person name="Wiegand S."/>
            <person name="Jogler M."/>
            <person name="Boedeker C."/>
            <person name="Pinto D."/>
            <person name="Vollmers J."/>
            <person name="Rivas-Marin E."/>
            <person name="Kohn T."/>
            <person name="Peeters S.H."/>
            <person name="Heuer A."/>
            <person name="Rast P."/>
            <person name="Oberbeckmann S."/>
            <person name="Bunk B."/>
            <person name="Jeske O."/>
            <person name="Meyerdierks A."/>
            <person name="Storesund J.E."/>
            <person name="Kallscheuer N."/>
            <person name="Luecker S."/>
            <person name="Lage O.M."/>
            <person name="Pohl T."/>
            <person name="Merkel B.J."/>
            <person name="Hornburger P."/>
            <person name="Mueller R.-W."/>
            <person name="Bruemmer F."/>
            <person name="Labrenz M."/>
            <person name="Spormann A.M."/>
            <person name="Op den Camp H."/>
            <person name="Overmann J."/>
            <person name="Amann R."/>
            <person name="Jetten M.S.M."/>
            <person name="Mascher T."/>
            <person name="Medema M.H."/>
            <person name="Devos D.P."/>
            <person name="Kaster A.-K."/>
            <person name="Ovreas L."/>
            <person name="Rohde M."/>
            <person name="Galperin M.Y."/>
            <person name="Jogler C."/>
        </authorList>
    </citation>
    <scope>NUCLEOTIDE SEQUENCE [LARGE SCALE GENOMIC DNA]</scope>
    <source>
        <strain evidence="1 2">Pan44</strain>
    </source>
</reference>
<dbReference type="RefSeq" id="WP_145027514.1">
    <property type="nucleotide sequence ID" value="NZ_CP036271.1"/>
</dbReference>
<gene>
    <name evidence="1" type="ORF">Pan44_08420</name>
</gene>
<proteinExistence type="predicted"/>
<dbReference type="AlphaFoldDB" id="A0A517S9L9"/>
<organism evidence="1 2">
    <name type="scientific">Caulifigura coniformis</name>
    <dbReference type="NCBI Taxonomy" id="2527983"/>
    <lineage>
        <taxon>Bacteria</taxon>
        <taxon>Pseudomonadati</taxon>
        <taxon>Planctomycetota</taxon>
        <taxon>Planctomycetia</taxon>
        <taxon>Planctomycetales</taxon>
        <taxon>Planctomycetaceae</taxon>
        <taxon>Caulifigura</taxon>
    </lineage>
</organism>
<dbReference type="InParanoid" id="A0A517S9L9"/>